<sequence length="96" mass="10436">MIGIMWEKGGGCASTKDRDSGESGCVGRIGYEAAVAAIKKAWERMNELNDLALELVAKAHPGEDVNELVLSKFAVDEDACVRIGYIHRRYPGRVAV</sequence>
<proteinExistence type="predicted"/>
<dbReference type="EMBL" id="AGIP01000001">
    <property type="protein sequence ID" value="EHB68539.1"/>
    <property type="molecule type" value="Genomic_DNA"/>
</dbReference>
<gene>
    <name evidence="1" type="ORF">PaelaDRAFT_0665</name>
</gene>
<dbReference type="PATRIC" id="fig|743719.3.peg.665"/>
<evidence type="ECO:0000313" key="2">
    <source>
        <dbReference type="Proteomes" id="UP000003891"/>
    </source>
</evidence>
<protein>
    <submittedName>
        <fullName evidence="1">Uncharacterized protein</fullName>
    </submittedName>
</protein>
<dbReference type="Proteomes" id="UP000003891">
    <property type="component" value="Unassembled WGS sequence"/>
</dbReference>
<organism evidence="1 2">
    <name type="scientific">Paenibacillus lactis 154</name>
    <dbReference type="NCBI Taxonomy" id="743719"/>
    <lineage>
        <taxon>Bacteria</taxon>
        <taxon>Bacillati</taxon>
        <taxon>Bacillota</taxon>
        <taxon>Bacilli</taxon>
        <taxon>Bacillales</taxon>
        <taxon>Paenibacillaceae</taxon>
        <taxon>Paenibacillus</taxon>
    </lineage>
</organism>
<accession>G4H9K4</accession>
<reference evidence="1 2" key="1">
    <citation type="submission" date="2011-09" db="EMBL/GenBank/DDBJ databases">
        <title>The draft genome of Paenibacillus lactis 154.</title>
        <authorList>
            <consortium name="US DOE Joint Genome Institute (JGI-PGF)"/>
            <person name="Lucas S."/>
            <person name="Han J."/>
            <person name="Lapidus A."/>
            <person name="Cheng J.-F."/>
            <person name="Goodwin L."/>
            <person name="Pitluck S."/>
            <person name="Peters L."/>
            <person name="Land M.L."/>
            <person name="Hauser L."/>
            <person name="Siebers A."/>
            <person name="Thelen M."/>
            <person name="Hugenholtz P."/>
            <person name="Allgaier M."/>
            <person name="Woyke T.J."/>
        </authorList>
    </citation>
    <scope>NUCLEOTIDE SEQUENCE [LARGE SCALE GENOMIC DNA]</scope>
    <source>
        <strain evidence="1 2">154</strain>
    </source>
</reference>
<dbReference type="AlphaFoldDB" id="G4H9K4"/>
<name>G4H9K4_9BACL</name>
<evidence type="ECO:0000313" key="1">
    <source>
        <dbReference type="EMBL" id="EHB68539.1"/>
    </source>
</evidence>